<name>A0ABQ7YDH4_BRANA</name>
<evidence type="ECO:0000256" key="2">
    <source>
        <dbReference type="ARBA" id="ARBA00005647"/>
    </source>
</evidence>
<evidence type="ECO:0000259" key="6">
    <source>
        <dbReference type="PROSITE" id="PS51319"/>
    </source>
</evidence>
<dbReference type="InterPro" id="IPR003617">
    <property type="entry name" value="TFIIS/CRSP70_N_sub"/>
</dbReference>
<dbReference type="InterPro" id="IPR033121">
    <property type="entry name" value="PEPTIDASE_A1"/>
</dbReference>
<dbReference type="Proteomes" id="UP000824890">
    <property type="component" value="Unassembled WGS sequence"/>
</dbReference>
<dbReference type="InterPro" id="IPR021109">
    <property type="entry name" value="Peptidase_aspartic_dom_sf"/>
</dbReference>
<dbReference type="InterPro" id="IPR035441">
    <property type="entry name" value="TFIIS/LEDGF_dom_sf"/>
</dbReference>
<organism evidence="8 9">
    <name type="scientific">Brassica napus</name>
    <name type="common">Rape</name>
    <dbReference type="NCBI Taxonomy" id="3708"/>
    <lineage>
        <taxon>Eukaryota</taxon>
        <taxon>Viridiplantae</taxon>
        <taxon>Streptophyta</taxon>
        <taxon>Embryophyta</taxon>
        <taxon>Tracheophyta</taxon>
        <taxon>Spermatophyta</taxon>
        <taxon>Magnoliopsida</taxon>
        <taxon>eudicotyledons</taxon>
        <taxon>Gunneridae</taxon>
        <taxon>Pentapetalae</taxon>
        <taxon>rosids</taxon>
        <taxon>malvids</taxon>
        <taxon>Brassicales</taxon>
        <taxon>Brassicaceae</taxon>
        <taxon>Brassiceae</taxon>
        <taxon>Brassica</taxon>
    </lineage>
</organism>
<evidence type="ECO:0000313" key="9">
    <source>
        <dbReference type="Proteomes" id="UP000824890"/>
    </source>
</evidence>
<comment type="similarity">
    <text evidence="2">Belongs to the eukaryotic ribosomal protein eL24 family.</text>
</comment>
<dbReference type="PROSITE" id="PS51767">
    <property type="entry name" value="PEPTIDASE_A1"/>
    <property type="match status" value="1"/>
</dbReference>
<dbReference type="Pfam" id="PF01246">
    <property type="entry name" value="Ribosomal_L24e"/>
    <property type="match status" value="1"/>
</dbReference>
<comment type="similarity">
    <text evidence="3">Belongs to the peptidase A1 family.</text>
</comment>
<dbReference type="InterPro" id="IPR038630">
    <property type="entry name" value="L24e/L24_sf"/>
</dbReference>
<dbReference type="PANTHER" id="PTHR47966:SF39">
    <property type="entry name" value="EUKARYOTIC ASPARTYL PROTEASE FAMILY PROTEIN"/>
    <property type="match status" value="1"/>
</dbReference>
<evidence type="ECO:0000313" key="8">
    <source>
        <dbReference type="EMBL" id="KAH0865256.1"/>
    </source>
</evidence>
<keyword evidence="9" id="KW-1185">Reference proteome</keyword>
<dbReference type="PANTHER" id="PTHR47966">
    <property type="entry name" value="BETA-SITE APP-CLEAVING ENZYME, ISOFORM A-RELATED"/>
    <property type="match status" value="1"/>
</dbReference>
<dbReference type="Gene3D" id="2.40.70.10">
    <property type="entry name" value="Acid Proteases"/>
    <property type="match status" value="1"/>
</dbReference>
<evidence type="ECO:0000259" key="7">
    <source>
        <dbReference type="PROSITE" id="PS51767"/>
    </source>
</evidence>
<dbReference type="SMART" id="SM00509">
    <property type="entry name" value="TFS2N"/>
    <property type="match status" value="1"/>
</dbReference>
<evidence type="ECO:0000256" key="5">
    <source>
        <dbReference type="PROSITE-ProRule" id="PRU00649"/>
    </source>
</evidence>
<dbReference type="CDD" id="cd00183">
    <property type="entry name" value="TFIIS_I"/>
    <property type="match status" value="1"/>
</dbReference>
<dbReference type="InterPro" id="IPR000988">
    <property type="entry name" value="Ribosomal_eL24-rel_N"/>
</dbReference>
<dbReference type="SUPFAM" id="SSF50630">
    <property type="entry name" value="Acid proteases"/>
    <property type="match status" value="1"/>
</dbReference>
<feature type="domain" description="TFIIS N-terminal" evidence="6">
    <location>
        <begin position="270"/>
        <end position="333"/>
    </location>
</feature>
<proteinExistence type="inferred from homology"/>
<dbReference type="PROSITE" id="PS51319">
    <property type="entry name" value="TFIIS_N"/>
    <property type="match status" value="1"/>
</dbReference>
<dbReference type="InterPro" id="IPR023442">
    <property type="entry name" value="Ribosomal_eL24_CS"/>
</dbReference>
<dbReference type="PROSITE" id="PS01073">
    <property type="entry name" value="RIBOSOMAL_L24E"/>
    <property type="match status" value="1"/>
</dbReference>
<protein>
    <recommendedName>
        <fullName evidence="10">Peptidase A1 domain-containing protein</fullName>
    </recommendedName>
</protein>
<dbReference type="EMBL" id="JAGKQM010000018">
    <property type="protein sequence ID" value="KAH0865256.1"/>
    <property type="molecule type" value="Genomic_DNA"/>
</dbReference>
<evidence type="ECO:0000256" key="1">
    <source>
        <dbReference type="ARBA" id="ARBA00004123"/>
    </source>
</evidence>
<comment type="caution">
    <text evidence="8">The sequence shown here is derived from an EMBL/GenBank/DDBJ whole genome shotgun (WGS) entry which is preliminary data.</text>
</comment>
<dbReference type="Gene3D" id="2.30.170.20">
    <property type="entry name" value="Ribosomal protein L24e"/>
    <property type="match status" value="1"/>
</dbReference>
<dbReference type="Pfam" id="PF00026">
    <property type="entry name" value="Asp"/>
    <property type="match status" value="1"/>
</dbReference>
<accession>A0ABQ7YDH4</accession>
<reference evidence="8 9" key="1">
    <citation type="submission" date="2021-05" db="EMBL/GenBank/DDBJ databases">
        <title>Genome Assembly of Synthetic Allotetraploid Brassica napus Reveals Homoeologous Exchanges between Subgenomes.</title>
        <authorList>
            <person name="Davis J.T."/>
        </authorList>
    </citation>
    <scope>NUCLEOTIDE SEQUENCE [LARGE SCALE GENOMIC DNA]</scope>
    <source>
        <strain evidence="9">cv. Da-Ae</strain>
        <tissue evidence="8">Seedling</tissue>
    </source>
</reference>
<evidence type="ECO:0008006" key="10">
    <source>
        <dbReference type="Google" id="ProtNLM"/>
    </source>
</evidence>
<dbReference type="Pfam" id="PF08711">
    <property type="entry name" value="Med26"/>
    <property type="match status" value="1"/>
</dbReference>
<comment type="subcellular location">
    <subcellularLocation>
        <location evidence="1 5">Nucleus</location>
    </subcellularLocation>
</comment>
<dbReference type="SUPFAM" id="SSF47676">
    <property type="entry name" value="Conserved domain common to transcription factors TFIIS, elongin A, CRSP70"/>
    <property type="match status" value="1"/>
</dbReference>
<dbReference type="InterPro" id="IPR017923">
    <property type="entry name" value="TFIIS_N"/>
</dbReference>
<gene>
    <name evidence="8" type="ORF">HID58_082467</name>
</gene>
<dbReference type="InterPro" id="IPR001461">
    <property type="entry name" value="Aspartic_peptidase_A1"/>
</dbReference>
<evidence type="ECO:0000256" key="4">
    <source>
        <dbReference type="ARBA" id="ARBA00023242"/>
    </source>
</evidence>
<keyword evidence="4 5" id="KW-0539">Nucleus</keyword>
<sequence length="432" mass="48596">MYSRINVLAILFCRSTMEQIDPIIISLRNHQNQAYTGLLGVGPHLFRVSFHTGMKGIWIPGRIHRVPNQVHAYDGAVSPTYNEAPGTLASIRLRNGAVTISGRRRTEHMMLGPMGNLVMVGPQEFVVCRRVVPRQFYINLPYDGFVGLGLPLPANIDAVLFLSGNTFYDDTDEPGFSLYLRNYHFHGNDGGRLSFGGVSQEHYEGHHQYFDLVDNSNQWKIHMYSVSVAGHLGSQSSVVASIVSNYSYEEEEDEAEALSDAIEEFSMASKKVVRIKDILLDKDIEPHSVILDYLRKLKLMSLNVDILKSTEIGKAVNGLTKHGGDKMRLVKCWFCSSTIYPGHGIQFVHSDAKHIIYRINRQILGREVPLYGPTILTHDEAYVIADADGRYISAGAKLDHLIHGVLGLPWLRRYHTVFDFGQERIRFALAVQ</sequence>
<evidence type="ECO:0000256" key="3">
    <source>
        <dbReference type="ARBA" id="ARBA00007447"/>
    </source>
</evidence>
<dbReference type="PRINTS" id="PR00792">
    <property type="entry name" value="PEPSIN"/>
</dbReference>
<dbReference type="Gene3D" id="1.20.930.10">
    <property type="entry name" value="Conserved domain common to transcription factors TFIIS, elongin A, CRSP70"/>
    <property type="match status" value="1"/>
</dbReference>
<feature type="domain" description="Peptidase A1" evidence="7">
    <location>
        <begin position="35"/>
        <end position="428"/>
    </location>
</feature>